<gene>
    <name evidence="2" type="ORF">GCM10009680_56620</name>
</gene>
<organism evidence="2 3">
    <name type="scientific">Streptomyces yatensis</name>
    <dbReference type="NCBI Taxonomy" id="155177"/>
    <lineage>
        <taxon>Bacteria</taxon>
        <taxon>Bacillati</taxon>
        <taxon>Actinomycetota</taxon>
        <taxon>Actinomycetes</taxon>
        <taxon>Kitasatosporales</taxon>
        <taxon>Streptomycetaceae</taxon>
        <taxon>Streptomyces</taxon>
        <taxon>Streptomyces violaceusniger group</taxon>
    </lineage>
</organism>
<evidence type="ECO:0000313" key="3">
    <source>
        <dbReference type="Proteomes" id="UP001499947"/>
    </source>
</evidence>
<protein>
    <submittedName>
        <fullName evidence="2">Uncharacterized protein</fullName>
    </submittedName>
</protein>
<comment type="caution">
    <text evidence="2">The sequence shown here is derived from an EMBL/GenBank/DDBJ whole genome shotgun (WGS) entry which is preliminary data.</text>
</comment>
<feature type="compositionally biased region" description="Acidic residues" evidence="1">
    <location>
        <begin position="103"/>
        <end position="112"/>
    </location>
</feature>
<accession>A0ABN2IN86</accession>
<dbReference type="EMBL" id="BAAALR010000063">
    <property type="protein sequence ID" value="GAA1708440.1"/>
    <property type="molecule type" value="Genomic_DNA"/>
</dbReference>
<proteinExistence type="predicted"/>
<reference evidence="2 3" key="1">
    <citation type="journal article" date="2019" name="Int. J. Syst. Evol. Microbiol.">
        <title>The Global Catalogue of Microorganisms (GCM) 10K type strain sequencing project: providing services to taxonomists for standard genome sequencing and annotation.</title>
        <authorList>
            <consortium name="The Broad Institute Genomics Platform"/>
            <consortium name="The Broad Institute Genome Sequencing Center for Infectious Disease"/>
            <person name="Wu L."/>
            <person name="Ma J."/>
        </authorList>
    </citation>
    <scope>NUCLEOTIDE SEQUENCE [LARGE SCALE GENOMIC DNA]</scope>
    <source>
        <strain evidence="2 3">JCM 13244</strain>
    </source>
</reference>
<evidence type="ECO:0000256" key="1">
    <source>
        <dbReference type="SAM" id="MobiDB-lite"/>
    </source>
</evidence>
<feature type="region of interest" description="Disordered" evidence="1">
    <location>
        <begin position="89"/>
        <end position="112"/>
    </location>
</feature>
<evidence type="ECO:0000313" key="2">
    <source>
        <dbReference type="EMBL" id="GAA1708440.1"/>
    </source>
</evidence>
<name>A0ABN2IN86_9ACTN</name>
<dbReference type="Proteomes" id="UP001499947">
    <property type="component" value="Unassembled WGS sequence"/>
</dbReference>
<sequence length="112" mass="13086">MHSDRNMPQKHRRCSTGIPWRIRRVSHEELGGHQSRTREHGAPVNTSMLRCLLSPLTSWRAWRLARASGGNLSFDTAWRRTRLERHPDEMPYQQHGHIPGDSGVDDVAEWRR</sequence>
<keyword evidence="3" id="KW-1185">Reference proteome</keyword>